<dbReference type="KEGG" id="qsa:O6P43_003462"/>
<dbReference type="InterPro" id="IPR017451">
    <property type="entry name" value="F-box-assoc_interact_dom"/>
</dbReference>
<reference evidence="3" key="1">
    <citation type="journal article" date="2023" name="Science">
        <title>Elucidation of the pathway for biosynthesis of saponin adjuvants from the soapbark tree.</title>
        <authorList>
            <person name="Reed J."/>
            <person name="Orme A."/>
            <person name="El-Demerdash A."/>
            <person name="Owen C."/>
            <person name="Martin L.B.B."/>
            <person name="Misra R.C."/>
            <person name="Kikuchi S."/>
            <person name="Rejzek M."/>
            <person name="Martin A.C."/>
            <person name="Harkess A."/>
            <person name="Leebens-Mack J."/>
            <person name="Louveau T."/>
            <person name="Stephenson M.J."/>
            <person name="Osbourn A."/>
        </authorList>
    </citation>
    <scope>NUCLEOTIDE SEQUENCE</scope>
    <source>
        <strain evidence="3">S10</strain>
    </source>
</reference>
<dbReference type="InterPro" id="IPR006527">
    <property type="entry name" value="F-box-assoc_dom_typ1"/>
</dbReference>
<name>A0AAD7VLH0_QUISA</name>
<dbReference type="SUPFAM" id="SSF81383">
    <property type="entry name" value="F-box domain"/>
    <property type="match status" value="1"/>
</dbReference>
<dbReference type="InterPro" id="IPR036047">
    <property type="entry name" value="F-box-like_dom_sf"/>
</dbReference>
<feature type="compositionally biased region" description="Polar residues" evidence="1">
    <location>
        <begin position="11"/>
        <end position="22"/>
    </location>
</feature>
<feature type="region of interest" description="Disordered" evidence="1">
    <location>
        <begin position="1"/>
        <end position="28"/>
    </location>
</feature>
<dbReference type="InterPro" id="IPR011043">
    <property type="entry name" value="Gal_Oxase/kelch_b-propeller"/>
</dbReference>
<keyword evidence="4" id="KW-1185">Reference proteome</keyword>
<dbReference type="PANTHER" id="PTHR31672:SF13">
    <property type="entry name" value="F-BOX PROTEIN CPR30-LIKE"/>
    <property type="match status" value="1"/>
</dbReference>
<organism evidence="3 4">
    <name type="scientific">Quillaja saponaria</name>
    <name type="common">Soap bark tree</name>
    <dbReference type="NCBI Taxonomy" id="32244"/>
    <lineage>
        <taxon>Eukaryota</taxon>
        <taxon>Viridiplantae</taxon>
        <taxon>Streptophyta</taxon>
        <taxon>Embryophyta</taxon>
        <taxon>Tracheophyta</taxon>
        <taxon>Spermatophyta</taxon>
        <taxon>Magnoliopsida</taxon>
        <taxon>eudicotyledons</taxon>
        <taxon>Gunneridae</taxon>
        <taxon>Pentapetalae</taxon>
        <taxon>rosids</taxon>
        <taxon>fabids</taxon>
        <taxon>Fabales</taxon>
        <taxon>Quillajaceae</taxon>
        <taxon>Quillaja</taxon>
    </lineage>
</organism>
<comment type="caution">
    <text evidence="3">The sequence shown here is derived from an EMBL/GenBank/DDBJ whole genome shotgun (WGS) entry which is preliminary data.</text>
</comment>
<gene>
    <name evidence="3" type="ORF">O6P43_003462</name>
</gene>
<dbReference type="SUPFAM" id="SSF50965">
    <property type="entry name" value="Galactose oxidase, central domain"/>
    <property type="match status" value="1"/>
</dbReference>
<dbReference type="InterPro" id="IPR050796">
    <property type="entry name" value="SCF_F-box_component"/>
</dbReference>
<evidence type="ECO:0000259" key="2">
    <source>
        <dbReference type="PROSITE" id="PS50181"/>
    </source>
</evidence>
<evidence type="ECO:0000313" key="4">
    <source>
        <dbReference type="Proteomes" id="UP001163823"/>
    </source>
</evidence>
<dbReference type="Proteomes" id="UP001163823">
    <property type="component" value="Chromosome 2"/>
</dbReference>
<protein>
    <submittedName>
        <fullName evidence="3">F-box protein family</fullName>
    </submittedName>
</protein>
<dbReference type="SMART" id="SM00256">
    <property type="entry name" value="FBOX"/>
    <property type="match status" value="1"/>
</dbReference>
<dbReference type="NCBIfam" id="TIGR01640">
    <property type="entry name" value="F_box_assoc_1"/>
    <property type="match status" value="1"/>
</dbReference>
<evidence type="ECO:0000256" key="1">
    <source>
        <dbReference type="SAM" id="MobiDB-lite"/>
    </source>
</evidence>
<feature type="domain" description="F-box" evidence="2">
    <location>
        <begin position="35"/>
        <end position="79"/>
    </location>
</feature>
<dbReference type="Pfam" id="PF07734">
    <property type="entry name" value="FBA_1"/>
    <property type="match status" value="1"/>
</dbReference>
<accession>A0AAD7VLH0</accession>
<dbReference type="AlphaFoldDB" id="A0AAD7VLH0"/>
<dbReference type="Pfam" id="PF00646">
    <property type="entry name" value="F-box"/>
    <property type="match status" value="1"/>
</dbReference>
<dbReference type="InterPro" id="IPR001810">
    <property type="entry name" value="F-box_dom"/>
</dbReference>
<dbReference type="PROSITE" id="PS50181">
    <property type="entry name" value="FBOX"/>
    <property type="match status" value="1"/>
</dbReference>
<sequence>MEETMFLGYSKKQNSPSPSYGKSETEANEKWDGALPQELIEEILLRLPVKSLVRFRCVSKTWLSLISNSQFGKSHFQRASPHTQRLLYISPSEVQSLDVNASFHDDSASVKLNFPFGWPSNAVEIMGSCNGFLCLEVGITGYFLWNPSTNVYKRLPDPRFPSLESEYVFLYGFGYDTSTDDYLVVLVGYDTAAPIVKTHVGFYSLKTNSWEEIQEPSYKYMNSGYDTRAGVLLNGAIHWFAYRADGHTVIVAFDLSEKKLREVPVHDGIDGYEPYSYDLGVIEGCLSLTYMNNEAEIWLMKEYNVKSSWNKFMSSDFDEEFTYLFYSVCFTKGGELLAVIEGNKLVKCNHEGMLLERRALSKDLHECKAIVYAESLLPLTGDYVNDSINEDKKD</sequence>
<dbReference type="CDD" id="cd22157">
    <property type="entry name" value="F-box_AtFBW1-like"/>
    <property type="match status" value="1"/>
</dbReference>
<dbReference type="Gene3D" id="1.20.1280.50">
    <property type="match status" value="1"/>
</dbReference>
<evidence type="ECO:0000313" key="3">
    <source>
        <dbReference type="EMBL" id="KAJ7980152.1"/>
    </source>
</evidence>
<proteinExistence type="predicted"/>
<dbReference type="EMBL" id="JARAOO010000002">
    <property type="protein sequence ID" value="KAJ7980152.1"/>
    <property type="molecule type" value="Genomic_DNA"/>
</dbReference>
<dbReference type="PANTHER" id="PTHR31672">
    <property type="entry name" value="BNACNNG10540D PROTEIN"/>
    <property type="match status" value="1"/>
</dbReference>